<reference evidence="2 3" key="1">
    <citation type="submission" date="2014-08" db="EMBL/GenBank/DDBJ databases">
        <title>Complete genome sequence of Corynebacterium sphenisci CECT 5990(T) (=DSM 44792(T)), isolated from healthy wild penguins.</title>
        <authorList>
            <person name="Ruckert C."/>
            <person name="Albersmeier A."/>
            <person name="Winkler A."/>
            <person name="Kalinowski J."/>
        </authorList>
    </citation>
    <scope>NUCLEOTIDE SEQUENCE [LARGE SCALE GENOMIC DNA]</scope>
    <source>
        <strain evidence="2 3">DSM 44792</strain>
    </source>
</reference>
<protein>
    <recommendedName>
        <fullName evidence="1">Alpha/beta hydrolase fold-3 domain-containing protein</fullName>
    </recommendedName>
</protein>
<evidence type="ECO:0000313" key="3">
    <source>
        <dbReference type="Proteomes" id="UP000185469"/>
    </source>
</evidence>
<dbReference type="Gene3D" id="3.40.50.1820">
    <property type="entry name" value="alpha/beta hydrolase"/>
    <property type="match status" value="1"/>
</dbReference>
<feature type="domain" description="Alpha/beta hydrolase fold-3" evidence="1">
    <location>
        <begin position="159"/>
        <end position="336"/>
    </location>
</feature>
<keyword evidence="3" id="KW-1185">Reference proteome</keyword>
<evidence type="ECO:0000259" key="1">
    <source>
        <dbReference type="Pfam" id="PF07859"/>
    </source>
</evidence>
<gene>
    <name evidence="2" type="ORF">CSPHI_09875</name>
</gene>
<proteinExistence type="predicted"/>
<dbReference type="KEGG" id="csph:CSPHI_09875"/>
<dbReference type="OrthoDB" id="4418429at2"/>
<dbReference type="InterPro" id="IPR029058">
    <property type="entry name" value="AB_hydrolase_fold"/>
</dbReference>
<dbReference type="STRING" id="1437874.CSPHI_09875"/>
<dbReference type="SUPFAM" id="SSF53474">
    <property type="entry name" value="alpha/beta-Hydrolases"/>
    <property type="match status" value="1"/>
</dbReference>
<dbReference type="EMBL" id="CP009248">
    <property type="protein sequence ID" value="APT91264.1"/>
    <property type="molecule type" value="Genomic_DNA"/>
</dbReference>
<dbReference type="RefSeq" id="WP_075692843.1">
    <property type="nucleotide sequence ID" value="NZ_CP009248.1"/>
</dbReference>
<dbReference type="Pfam" id="PF07859">
    <property type="entry name" value="Abhydrolase_3"/>
    <property type="match status" value="1"/>
</dbReference>
<name>A0A1L7CZK6_9CORY</name>
<dbReference type="InterPro" id="IPR050466">
    <property type="entry name" value="Carboxylest/Gibb_receptor"/>
</dbReference>
<dbReference type="AlphaFoldDB" id="A0A1L7CZK6"/>
<organism evidence="2 3">
    <name type="scientific">Corynebacterium sphenisci DSM 44792</name>
    <dbReference type="NCBI Taxonomy" id="1437874"/>
    <lineage>
        <taxon>Bacteria</taxon>
        <taxon>Bacillati</taxon>
        <taxon>Actinomycetota</taxon>
        <taxon>Actinomycetes</taxon>
        <taxon>Mycobacteriales</taxon>
        <taxon>Corynebacteriaceae</taxon>
        <taxon>Corynebacterium</taxon>
    </lineage>
</organism>
<accession>A0A1L7CZK6</accession>
<dbReference type="InterPro" id="IPR013094">
    <property type="entry name" value="AB_hydrolase_3"/>
</dbReference>
<evidence type="ECO:0000313" key="2">
    <source>
        <dbReference type="EMBL" id="APT91264.1"/>
    </source>
</evidence>
<dbReference type="Proteomes" id="UP000185469">
    <property type="component" value="Chromosome"/>
</dbReference>
<sequence length="390" mass="39890">MSEDQFTPVTTDEQRLRQLTDYLEEHVACFADPLPVPPPRPAGSGAHPGWLAEVRAARDRANAMAARRPDAVVHAAMLVLGAGVNHTAPFTAYARPGTTWREVRIPVPARPGWPAGALARGDGGADPFPEPAPPAGVAPVAEIGATVFTPTEPTGAVVIAAHGATWWMGDGAAREAGFSPDCAALAERSGAIVVDVDYRLAPEHPLPAAVADLRAAVDWAAAELGATPATTVLWGTSSAGQVCTLAALTGAEVASLALTMPAVDLAGYEPGTMAWIFGAAVDPASAVASPVHADPALLPRLHVQLASHDDMAHGGAELAAAAAAAGGAAEVVEFLGTHLVTPPAVHRARITDLARHVLAATGTSRKLPADPAGEYDKAAVDAANEASWRR</sequence>
<dbReference type="PANTHER" id="PTHR23024:SF24">
    <property type="entry name" value="ALPHA_BETA HYDROLASE FOLD-3 DOMAIN-CONTAINING PROTEIN"/>
    <property type="match status" value="1"/>
</dbReference>
<dbReference type="GO" id="GO:0016787">
    <property type="term" value="F:hydrolase activity"/>
    <property type="evidence" value="ECO:0007669"/>
    <property type="project" value="InterPro"/>
</dbReference>
<dbReference type="PANTHER" id="PTHR23024">
    <property type="entry name" value="ARYLACETAMIDE DEACETYLASE"/>
    <property type="match status" value="1"/>
</dbReference>